<feature type="region of interest" description="Disordered" evidence="18">
    <location>
        <begin position="626"/>
        <end position="752"/>
    </location>
</feature>
<protein>
    <recommendedName>
        <fullName evidence="6">triacylglycerol lipase</fullName>
        <ecNumber evidence="6">3.1.1.3</ecNumber>
    </recommendedName>
    <alternativeName>
        <fullName evidence="17">Autophagy-related protein 15</fullName>
    </alternativeName>
</protein>
<feature type="compositionally biased region" description="Polar residues" evidence="18">
    <location>
        <begin position="1122"/>
        <end position="1176"/>
    </location>
</feature>
<keyword evidence="14" id="KW-0443">Lipid metabolism</keyword>
<keyword evidence="16" id="KW-0325">Glycoprotein</keyword>
<feature type="region of interest" description="Disordered" evidence="18">
    <location>
        <begin position="1077"/>
        <end position="1194"/>
    </location>
</feature>
<feature type="compositionally biased region" description="Low complexity" evidence="18">
    <location>
        <begin position="1440"/>
        <end position="1456"/>
    </location>
</feature>
<name>A0A179H330_PURLI</name>
<feature type="compositionally biased region" description="Low complexity" evidence="18">
    <location>
        <begin position="980"/>
        <end position="991"/>
    </location>
</feature>
<feature type="compositionally biased region" description="Acidic residues" evidence="18">
    <location>
        <begin position="647"/>
        <end position="662"/>
    </location>
</feature>
<feature type="compositionally biased region" description="Acidic residues" evidence="18">
    <location>
        <begin position="626"/>
        <end position="639"/>
    </location>
</feature>
<feature type="signal peptide" evidence="19">
    <location>
        <begin position="1"/>
        <end position="33"/>
    </location>
</feature>
<feature type="compositionally biased region" description="Pro residues" evidence="18">
    <location>
        <begin position="1457"/>
        <end position="1471"/>
    </location>
</feature>
<feature type="compositionally biased region" description="Basic and acidic residues" evidence="18">
    <location>
        <begin position="841"/>
        <end position="871"/>
    </location>
</feature>
<accession>A0A179H330</accession>
<evidence type="ECO:0000256" key="18">
    <source>
        <dbReference type="SAM" id="MobiDB-lite"/>
    </source>
</evidence>
<dbReference type="Pfam" id="PF08265">
    <property type="entry name" value="YL1_C"/>
    <property type="match status" value="1"/>
</dbReference>
<keyword evidence="10" id="KW-0442">Lipid degradation</keyword>
<evidence type="ECO:0000256" key="9">
    <source>
        <dbReference type="ARBA" id="ARBA00022801"/>
    </source>
</evidence>
<evidence type="ECO:0000259" key="20">
    <source>
        <dbReference type="SMART" id="SM00993"/>
    </source>
</evidence>
<reference evidence="21 22" key="1">
    <citation type="submission" date="2016-01" db="EMBL/GenBank/DDBJ databases">
        <title>Biosynthesis of antibiotic leucinostatins and their inhibition on Phytophthora in bio-control Purpureocillium lilacinum.</title>
        <authorList>
            <person name="Wang G."/>
            <person name="Liu Z."/>
            <person name="Lin R."/>
            <person name="Li E."/>
            <person name="Mao Z."/>
            <person name="Ling J."/>
            <person name="Yin W."/>
            <person name="Xie B."/>
        </authorList>
    </citation>
    <scope>NUCLEOTIDE SEQUENCE [LARGE SCALE GENOMIC DNA]</scope>
    <source>
        <strain evidence="21">PLBJ-1</strain>
    </source>
</reference>
<feature type="region of interest" description="Disordered" evidence="18">
    <location>
        <begin position="1298"/>
        <end position="1489"/>
    </location>
</feature>
<evidence type="ECO:0000256" key="4">
    <source>
        <dbReference type="ARBA" id="ARBA00010701"/>
    </source>
</evidence>
<dbReference type="SMART" id="SM00993">
    <property type="entry name" value="YL1_C"/>
    <property type="match status" value="1"/>
</dbReference>
<feature type="compositionally biased region" description="Low complexity" evidence="18">
    <location>
        <begin position="890"/>
        <end position="921"/>
    </location>
</feature>
<dbReference type="Proteomes" id="UP000078240">
    <property type="component" value="Unassembled WGS sequence"/>
</dbReference>
<evidence type="ECO:0000256" key="15">
    <source>
        <dbReference type="ARBA" id="ARBA00023136"/>
    </source>
</evidence>
<gene>
    <name evidence="21" type="ORF">VFPBJ_02658</name>
</gene>
<keyword evidence="19" id="KW-0732">Signal</keyword>
<keyword evidence="15" id="KW-0472">Membrane</keyword>
<evidence type="ECO:0000256" key="1">
    <source>
        <dbReference type="ARBA" id="ARBA00001024"/>
    </source>
</evidence>
<evidence type="ECO:0000256" key="7">
    <source>
        <dbReference type="ARBA" id="ARBA00022692"/>
    </source>
</evidence>
<feature type="compositionally biased region" description="Pro residues" evidence="18">
    <location>
        <begin position="1411"/>
        <end position="1425"/>
    </location>
</feature>
<comment type="subunit">
    <text evidence="5">Binds to both phosphatidylinositol (PI) and phosphatidylinositol 3,5-bisphosphate (PIP2).</text>
</comment>
<evidence type="ECO:0000256" key="14">
    <source>
        <dbReference type="ARBA" id="ARBA00023098"/>
    </source>
</evidence>
<dbReference type="GO" id="GO:0034496">
    <property type="term" value="P:multivesicular body membrane disassembly"/>
    <property type="evidence" value="ECO:0007669"/>
    <property type="project" value="TreeGrafter"/>
</dbReference>
<keyword evidence="8" id="KW-0967">Endosome</keyword>
<evidence type="ECO:0000256" key="2">
    <source>
        <dbReference type="ARBA" id="ARBA00004270"/>
    </source>
</evidence>
<dbReference type="Pfam" id="PF05764">
    <property type="entry name" value="YL1"/>
    <property type="match status" value="1"/>
</dbReference>
<dbReference type="Pfam" id="PF26363">
    <property type="entry name" value="Phospholipase-like"/>
    <property type="match status" value="1"/>
</dbReference>
<dbReference type="PANTHER" id="PTHR47175">
    <property type="entry name" value="LIPASE ATG15-RELATED"/>
    <property type="match status" value="1"/>
</dbReference>
<feature type="region of interest" description="Disordered" evidence="18">
    <location>
        <begin position="556"/>
        <end position="611"/>
    </location>
</feature>
<keyword evidence="13" id="KW-0072">Autophagy</keyword>
<feature type="compositionally biased region" description="Polar residues" evidence="18">
    <location>
        <begin position="591"/>
        <end position="603"/>
    </location>
</feature>
<feature type="compositionally biased region" description="Low complexity" evidence="18">
    <location>
        <begin position="1077"/>
        <end position="1090"/>
    </location>
</feature>
<dbReference type="GO" id="GO:0034727">
    <property type="term" value="P:piecemeal microautophagy of the nucleus"/>
    <property type="evidence" value="ECO:0007669"/>
    <property type="project" value="TreeGrafter"/>
</dbReference>
<evidence type="ECO:0000256" key="16">
    <source>
        <dbReference type="ARBA" id="ARBA00023180"/>
    </source>
</evidence>
<dbReference type="Gene3D" id="3.40.50.1820">
    <property type="entry name" value="alpha/beta hydrolase"/>
    <property type="match status" value="1"/>
</dbReference>
<feature type="compositionally biased region" description="Low complexity" evidence="18">
    <location>
        <begin position="1001"/>
        <end position="1013"/>
    </location>
</feature>
<evidence type="ECO:0000256" key="3">
    <source>
        <dbReference type="ARBA" id="ARBA00004343"/>
    </source>
</evidence>
<dbReference type="SUPFAM" id="SSF53474">
    <property type="entry name" value="alpha/beta-Hydrolases"/>
    <property type="match status" value="1"/>
</dbReference>
<evidence type="ECO:0000256" key="5">
    <source>
        <dbReference type="ARBA" id="ARBA00011137"/>
    </source>
</evidence>
<sequence length="1489" mass="160369">MTGSGFGCASAGRVTAALLLSFLAAATPAAASADQHRLVNQDVFLPPSPGFVPRPEPPRPAEHTFTLRHIYHHGTDRHPRLHRKRDVVGRDDSSPRVFLAAEDDYPEHDLTHLRAKSRPHTIERLVDRRPAVVDAMVARARHDGYAAVLDASAWTMDEVPTPDVTDKNTVLSLAYMTADAYVEDEDGADWEEVGQPFNRSVDFGWQTDGLRGHVFADETNSTIVIGLKGTTPAVFDGDGTTTNDKINDNLFFSCCCAQQGQWTWHKVCDCATGTYSCNNTCVTQELREENRYYAAARELFSNVTELYPDAVVWLTGHSLGGAVTSLLGLTYGLPAVTFEAVPEALAASRLGLPVPPGSDPKAPQTREHTGSFHFGHTADPIYIGTCNGATASCSFAGYALETACHTGRECVWDVVADKGWRVGIGTHKIRAVISDVILKYDDVPECNFTPECRDCAPWKINCDNVVVDVHVHVIYLDLRDAWLVLVQRQDNHDGPCCHHDINHDCHDCHIHKHLRDTGQVLGLLGPSGKHLGHRAARHDDDDNAAPATPAAIMSLESKASDRDESRASPASDSDADSDASDSSQSLDNTEWLATTRQRRSTAGNRMKSMLANEEPDSDLELLFAEDENDQGFSDVDADGSDVQMDSSSDDEDDEKNDDDLEGEKELERQAKEKRLAQRKRKAQEAIPVKFRKKVRIDASPAAAPAPRPKKKSERTSWLPSPADMPTRASSRKTTRISKEQLHQQMVEREERRLKQVEQMQRKAAKLEAMKKPPMTQEQRLAEAAIVEKRNSKSLNRWEEAEKQREEERKAKLAALNNRTLKGPVITFWSGVREWKDALGQHVTMVEEKPKKKREKMDKGLKGKAAKGKDGDEQATTAQAAEETSEDKGNATAAPATDAPPTKTEPSADAANTSPAAAPTATQGDTDMSGQPVSPELQPPPAVSAGNEDKPTAAAAEPVPKQEEPSRPLMAMPPPPPPPQVNSTAPPSGLAAPAPPPPIRSPSPLASPAGLSRPADARPSGVLAAPILAPPLGIGMNGGLPPSDIPKSNVLAPPNTSPQSAPPCLQAPLAQAVAVPPALPQAAAPEPQPLLHDTHLVPIDSDATPAAKSATLHSPDAPPSMEALQSTDVSQSADAPQSTGVSQSARVRQSTDVPHSTNVPQSTGVPQSTDMPQSTDIPQLADGPQPTEPARSSTTARNAIIYQNFDLNAIRDKAVQTQILFGRKMTKLSKPAPAPVCVITNQPARYRDPKTGLPYYNAAAYREIQRLSKGDYHFSRELGAWVGSGALAARGVPERFLKPETEEERAKRLEEKRQREKEAEEEKKKKQAEDDKRKKEAEEEKKKREADEEAKRQSNAAKPAEEKATAPTPGPPSSAPPQVSTTTLTATPATTPAVAPVAAPAPSSIIHKPVSQAPPAPPAPQQPSNPPAAAAQPPAQPPRQPVQQQPAPQPTQQALQQSPPPPSQPQQQPPAPAAAAAAATTPPKASVAAQ</sequence>
<feature type="compositionally biased region" description="Basic and acidic residues" evidence="18">
    <location>
        <begin position="663"/>
        <end position="675"/>
    </location>
</feature>
<evidence type="ECO:0000313" key="22">
    <source>
        <dbReference type="Proteomes" id="UP000078240"/>
    </source>
</evidence>
<dbReference type="InterPro" id="IPR029058">
    <property type="entry name" value="AB_hydrolase_fold"/>
</dbReference>
<dbReference type="GO" id="GO:0004806">
    <property type="term" value="F:triacylglycerol lipase activity"/>
    <property type="evidence" value="ECO:0007669"/>
    <property type="project" value="UniProtKB-EC"/>
</dbReference>
<dbReference type="GO" id="GO:0046461">
    <property type="term" value="P:neutral lipid catabolic process"/>
    <property type="evidence" value="ECO:0007669"/>
    <property type="project" value="TreeGrafter"/>
</dbReference>
<dbReference type="GO" id="GO:0004620">
    <property type="term" value="F:phospholipase activity"/>
    <property type="evidence" value="ECO:0007669"/>
    <property type="project" value="TreeGrafter"/>
</dbReference>
<dbReference type="GO" id="GO:0005775">
    <property type="term" value="C:vacuolar lumen"/>
    <property type="evidence" value="ECO:0007669"/>
    <property type="project" value="TreeGrafter"/>
</dbReference>
<dbReference type="EC" id="3.1.1.3" evidence="6"/>
<dbReference type="EMBL" id="LSBH01000002">
    <property type="protein sequence ID" value="OAQ83891.1"/>
    <property type="molecule type" value="Genomic_DNA"/>
</dbReference>
<comment type="catalytic activity">
    <reaction evidence="1">
        <text>a triacylglycerol + H2O = a diacylglycerol + a fatty acid + H(+)</text>
        <dbReference type="Rhea" id="RHEA:12044"/>
        <dbReference type="ChEBI" id="CHEBI:15377"/>
        <dbReference type="ChEBI" id="CHEBI:15378"/>
        <dbReference type="ChEBI" id="CHEBI:17855"/>
        <dbReference type="ChEBI" id="CHEBI:18035"/>
        <dbReference type="ChEBI" id="CHEBI:28868"/>
        <dbReference type="EC" id="3.1.1.3"/>
    </reaction>
</comment>
<keyword evidence="7" id="KW-0812">Transmembrane</keyword>
<feature type="compositionally biased region" description="Low complexity" evidence="18">
    <location>
        <begin position="1375"/>
        <end position="1410"/>
    </location>
</feature>
<keyword evidence="11" id="KW-0735">Signal-anchor</keyword>
<evidence type="ECO:0000313" key="21">
    <source>
        <dbReference type="EMBL" id="OAQ83891.1"/>
    </source>
</evidence>
<feature type="compositionally biased region" description="Low complexity" evidence="18">
    <location>
        <begin position="1472"/>
        <end position="1489"/>
    </location>
</feature>
<dbReference type="GO" id="GO:0006660">
    <property type="term" value="P:phosphatidylserine catabolic process"/>
    <property type="evidence" value="ECO:0007669"/>
    <property type="project" value="TreeGrafter"/>
</dbReference>
<comment type="caution">
    <text evidence="21">The sequence shown here is derived from an EMBL/GenBank/DDBJ whole genome shotgun (WGS) entry which is preliminary data.</text>
</comment>
<evidence type="ECO:0000256" key="19">
    <source>
        <dbReference type="SAM" id="SignalP"/>
    </source>
</evidence>
<comment type="subcellular location">
    <subcellularLocation>
        <location evidence="3">Endosome</location>
        <location evidence="3">Multivesicular body membrane</location>
        <topology evidence="3">Single-pass type II membrane protein</topology>
    </subcellularLocation>
    <subcellularLocation>
        <location evidence="2">Prevacuolar compartment membrane</location>
        <topology evidence="2">Single-pass type II membrane protein</topology>
    </subcellularLocation>
</comment>
<evidence type="ECO:0000256" key="11">
    <source>
        <dbReference type="ARBA" id="ARBA00022968"/>
    </source>
</evidence>
<evidence type="ECO:0000256" key="10">
    <source>
        <dbReference type="ARBA" id="ARBA00022963"/>
    </source>
</evidence>
<feature type="compositionally biased region" description="Basic and acidic residues" evidence="18">
    <location>
        <begin position="736"/>
        <end position="752"/>
    </location>
</feature>
<feature type="compositionally biased region" description="Polar residues" evidence="18">
    <location>
        <begin position="922"/>
        <end position="931"/>
    </location>
</feature>
<dbReference type="GO" id="GO:0032585">
    <property type="term" value="C:multivesicular body membrane"/>
    <property type="evidence" value="ECO:0007669"/>
    <property type="project" value="UniProtKB-SubCell"/>
</dbReference>
<evidence type="ECO:0000256" key="17">
    <source>
        <dbReference type="ARBA" id="ARBA00029828"/>
    </source>
</evidence>
<dbReference type="CDD" id="cd00519">
    <property type="entry name" value="Lipase_3"/>
    <property type="match status" value="1"/>
</dbReference>
<proteinExistence type="inferred from homology"/>
<feature type="chain" id="PRO_5008103195" description="triacylglycerol lipase" evidence="19">
    <location>
        <begin position="34"/>
        <end position="1489"/>
    </location>
</feature>
<keyword evidence="12" id="KW-1133">Transmembrane helix</keyword>
<feature type="compositionally biased region" description="Basic and acidic residues" evidence="18">
    <location>
        <begin position="1298"/>
        <end position="1351"/>
    </location>
</feature>
<evidence type="ECO:0000256" key="12">
    <source>
        <dbReference type="ARBA" id="ARBA00022989"/>
    </source>
</evidence>
<organism evidence="21 22">
    <name type="scientific">Purpureocillium lilacinum</name>
    <name type="common">Paecilomyces lilacinus</name>
    <dbReference type="NCBI Taxonomy" id="33203"/>
    <lineage>
        <taxon>Eukaryota</taxon>
        <taxon>Fungi</taxon>
        <taxon>Dikarya</taxon>
        <taxon>Ascomycota</taxon>
        <taxon>Pezizomycotina</taxon>
        <taxon>Sordariomycetes</taxon>
        <taxon>Hypocreomycetidae</taxon>
        <taxon>Hypocreales</taxon>
        <taxon>Ophiocordycipitaceae</taxon>
        <taxon>Purpureocillium</taxon>
    </lineage>
</organism>
<dbReference type="InterPro" id="IPR046757">
    <property type="entry name" value="YL1_N"/>
</dbReference>
<keyword evidence="9" id="KW-0378">Hydrolase</keyword>
<feature type="compositionally biased region" description="Pro residues" evidence="18">
    <location>
        <begin position="970"/>
        <end position="979"/>
    </location>
</feature>
<evidence type="ECO:0000256" key="6">
    <source>
        <dbReference type="ARBA" id="ARBA00013279"/>
    </source>
</evidence>
<dbReference type="FunFam" id="3.40.50.1820:FF:000129">
    <property type="entry name" value="Autophagy related lipase Atg15, putative"/>
    <property type="match status" value="1"/>
</dbReference>
<dbReference type="InterPro" id="IPR013272">
    <property type="entry name" value="Vps72/YL1_C"/>
</dbReference>
<evidence type="ECO:0000256" key="13">
    <source>
        <dbReference type="ARBA" id="ARBA00023006"/>
    </source>
</evidence>
<feature type="domain" description="Vps72/YL1 C-terminal" evidence="20">
    <location>
        <begin position="1234"/>
        <end position="1263"/>
    </location>
</feature>
<feature type="region of interest" description="Disordered" evidence="18">
    <location>
        <begin position="841"/>
        <end position="1064"/>
    </location>
</feature>
<dbReference type="PANTHER" id="PTHR47175:SF2">
    <property type="entry name" value="LIPASE ATG15-RELATED"/>
    <property type="match status" value="1"/>
</dbReference>
<dbReference type="InterPro" id="IPR050805">
    <property type="entry name" value="ATG15_Lipase"/>
</dbReference>
<evidence type="ECO:0000256" key="8">
    <source>
        <dbReference type="ARBA" id="ARBA00022753"/>
    </source>
</evidence>
<comment type="similarity">
    <text evidence="4">Belongs to the AB hydrolase superfamily. Lipase family.</text>
</comment>